<gene>
    <name evidence="1" type="ORF">SAMN02745108_02622</name>
</gene>
<name>A0A1T4RAE8_9BACT</name>
<organism evidence="1 2">
    <name type="scientific">Fibrobacter intestinalis</name>
    <dbReference type="NCBI Taxonomy" id="28122"/>
    <lineage>
        <taxon>Bacteria</taxon>
        <taxon>Pseudomonadati</taxon>
        <taxon>Fibrobacterota</taxon>
        <taxon>Fibrobacteria</taxon>
        <taxon>Fibrobacterales</taxon>
        <taxon>Fibrobacteraceae</taxon>
        <taxon>Fibrobacter</taxon>
    </lineage>
</organism>
<reference evidence="1 2" key="1">
    <citation type="submission" date="2017-02" db="EMBL/GenBank/DDBJ databases">
        <authorList>
            <person name="Peterson S.W."/>
        </authorList>
    </citation>
    <scope>NUCLEOTIDE SEQUENCE [LARGE SCALE GENOMIC DNA]</scope>
    <source>
        <strain evidence="1 2">ATCC 43854</strain>
    </source>
</reference>
<dbReference type="RefSeq" id="WP_078777300.1">
    <property type="nucleotide sequence ID" value="NZ_FUWU01000067.1"/>
</dbReference>
<dbReference type="Proteomes" id="UP000190449">
    <property type="component" value="Unassembled WGS sequence"/>
</dbReference>
<accession>A0A1T4RAE8</accession>
<evidence type="ECO:0000313" key="2">
    <source>
        <dbReference type="Proteomes" id="UP000190449"/>
    </source>
</evidence>
<protein>
    <submittedName>
        <fullName evidence="1">Uncharacterized protein</fullName>
    </submittedName>
</protein>
<dbReference type="EMBL" id="FUWU01000067">
    <property type="protein sequence ID" value="SKA12899.1"/>
    <property type="molecule type" value="Genomic_DNA"/>
</dbReference>
<evidence type="ECO:0000313" key="1">
    <source>
        <dbReference type="EMBL" id="SKA12899.1"/>
    </source>
</evidence>
<dbReference type="AlphaFoldDB" id="A0A1T4RAE8"/>
<proteinExistence type="predicted"/>
<sequence>MTQKLWNKCKKCGCDKPEDTEKLCEQCKAKRRQFWSDLKKVGGVAAGALLVVIAGGKMRKR</sequence>